<dbReference type="PANTHER" id="PTHR13992">
    <property type="entry name" value="NUCLEAR RECEPTOR CO-REPRESSOR RELATED NCOR"/>
    <property type="match status" value="1"/>
</dbReference>
<gene>
    <name evidence="4" type="primary">NCAS0I03120</name>
    <name evidence="4" type="ordered locus">NCAS_0I03120</name>
</gene>
<dbReference type="InterPro" id="IPR001005">
    <property type="entry name" value="SANT/Myb"/>
</dbReference>
<dbReference type="Gene3D" id="1.10.10.60">
    <property type="entry name" value="Homeodomain-like"/>
    <property type="match status" value="1"/>
</dbReference>
<feature type="region of interest" description="Disordered" evidence="2">
    <location>
        <begin position="634"/>
        <end position="689"/>
    </location>
</feature>
<keyword evidence="1" id="KW-0175">Coiled coil</keyword>
<dbReference type="Proteomes" id="UP000001640">
    <property type="component" value="Chromosome 9"/>
</dbReference>
<evidence type="ECO:0000313" key="5">
    <source>
        <dbReference type="Proteomes" id="UP000001640"/>
    </source>
</evidence>
<protein>
    <recommendedName>
        <fullName evidence="3">SANT domain-containing protein</fullName>
    </recommendedName>
</protein>
<evidence type="ECO:0000256" key="2">
    <source>
        <dbReference type="SAM" id="MobiDB-lite"/>
    </source>
</evidence>
<dbReference type="SMART" id="SM00717">
    <property type="entry name" value="SANT"/>
    <property type="match status" value="1"/>
</dbReference>
<dbReference type="InterPro" id="IPR051571">
    <property type="entry name" value="N-CoR_corepressor"/>
</dbReference>
<dbReference type="InterPro" id="IPR017884">
    <property type="entry name" value="SANT_dom"/>
</dbReference>
<evidence type="ECO:0000259" key="3">
    <source>
        <dbReference type="PROSITE" id="PS51293"/>
    </source>
</evidence>
<accession>G0VKE6</accession>
<organism evidence="4 5">
    <name type="scientific">Naumovozyma castellii</name>
    <name type="common">Yeast</name>
    <name type="synonym">Saccharomyces castellii</name>
    <dbReference type="NCBI Taxonomy" id="27288"/>
    <lineage>
        <taxon>Eukaryota</taxon>
        <taxon>Fungi</taxon>
        <taxon>Dikarya</taxon>
        <taxon>Ascomycota</taxon>
        <taxon>Saccharomycotina</taxon>
        <taxon>Saccharomycetes</taxon>
        <taxon>Saccharomycetales</taxon>
        <taxon>Saccharomycetaceae</taxon>
        <taxon>Naumovozyma</taxon>
    </lineage>
</organism>
<feature type="region of interest" description="Disordered" evidence="2">
    <location>
        <begin position="461"/>
        <end position="501"/>
    </location>
</feature>
<feature type="compositionally biased region" description="Basic residues" evidence="2">
    <location>
        <begin position="634"/>
        <end position="644"/>
    </location>
</feature>
<dbReference type="PROSITE" id="PS51293">
    <property type="entry name" value="SANT"/>
    <property type="match status" value="1"/>
</dbReference>
<dbReference type="CDD" id="cd00167">
    <property type="entry name" value="SANT"/>
    <property type="match status" value="1"/>
</dbReference>
<dbReference type="KEGG" id="ncs:NCAS_0I03120"/>
<dbReference type="EMBL" id="HE576760">
    <property type="protein sequence ID" value="CCC71980.1"/>
    <property type="molecule type" value="Genomic_DNA"/>
</dbReference>
<evidence type="ECO:0000313" key="4">
    <source>
        <dbReference type="EMBL" id="CCC71980.1"/>
    </source>
</evidence>
<feature type="coiled-coil region" evidence="1">
    <location>
        <begin position="267"/>
        <end position="342"/>
    </location>
</feature>
<feature type="compositionally biased region" description="Acidic residues" evidence="2">
    <location>
        <begin position="679"/>
        <end position="689"/>
    </location>
</feature>
<dbReference type="STRING" id="1064592.G0VKE6"/>
<dbReference type="RefSeq" id="XP_003678322.1">
    <property type="nucleotide sequence ID" value="XM_003678274.1"/>
</dbReference>
<reference evidence="4 5" key="1">
    <citation type="journal article" date="2011" name="Proc. Natl. Acad. Sci. U.S.A.">
        <title>Evolutionary erosion of yeast sex chromosomes by mating-type switching accidents.</title>
        <authorList>
            <person name="Gordon J.L."/>
            <person name="Armisen D."/>
            <person name="Proux-Wera E."/>
            <person name="Oheigeartaigh S.S."/>
            <person name="Byrne K.P."/>
            <person name="Wolfe K.H."/>
        </authorList>
    </citation>
    <scope>NUCLEOTIDE SEQUENCE [LARGE SCALE GENOMIC DNA]</scope>
    <source>
        <strain evidence="5">ATCC 76901 / BCRC 22586 / CBS 4309 / NBRC 1992 / NRRL Y-12630</strain>
    </source>
</reference>
<evidence type="ECO:0000256" key="1">
    <source>
        <dbReference type="SAM" id="Coils"/>
    </source>
</evidence>
<feature type="compositionally biased region" description="Polar residues" evidence="2">
    <location>
        <begin position="25"/>
        <end position="46"/>
    </location>
</feature>
<feature type="compositionally biased region" description="Basic and acidic residues" evidence="2">
    <location>
        <begin position="134"/>
        <end position="143"/>
    </location>
</feature>
<dbReference type="FunFam" id="1.10.10.60:FF:000431">
    <property type="entry name" value="Set3C deacetylase complex subunit"/>
    <property type="match status" value="1"/>
</dbReference>
<dbReference type="OrthoDB" id="10258692at2759"/>
<dbReference type="eggNOG" id="KOG1878">
    <property type="taxonomic scope" value="Eukaryota"/>
</dbReference>
<feature type="compositionally biased region" description="Low complexity" evidence="2">
    <location>
        <begin position="221"/>
        <end position="236"/>
    </location>
</feature>
<feature type="region of interest" description="Disordered" evidence="2">
    <location>
        <begin position="117"/>
        <end position="170"/>
    </location>
</feature>
<feature type="region of interest" description="Disordered" evidence="2">
    <location>
        <begin position="210"/>
        <end position="242"/>
    </location>
</feature>
<keyword evidence="5" id="KW-1185">Reference proteome</keyword>
<dbReference type="InParanoid" id="G0VKE6"/>
<dbReference type="GeneID" id="96905667"/>
<dbReference type="GO" id="GO:0034967">
    <property type="term" value="C:Set3 complex"/>
    <property type="evidence" value="ECO:0007669"/>
    <property type="project" value="TreeGrafter"/>
</dbReference>
<feature type="compositionally biased region" description="Low complexity" evidence="2">
    <location>
        <begin position="149"/>
        <end position="169"/>
    </location>
</feature>
<feature type="region of interest" description="Disordered" evidence="2">
    <location>
        <begin position="1"/>
        <end position="46"/>
    </location>
</feature>
<feature type="compositionally biased region" description="Acidic residues" evidence="2">
    <location>
        <begin position="466"/>
        <end position="492"/>
    </location>
</feature>
<dbReference type="PANTHER" id="PTHR13992:SF39">
    <property type="entry name" value="SMRTER, ISOFORM G"/>
    <property type="match status" value="1"/>
</dbReference>
<dbReference type="InterPro" id="IPR009057">
    <property type="entry name" value="Homeodomain-like_sf"/>
</dbReference>
<dbReference type="HOGENOM" id="CLU_409971_0_0_1"/>
<feature type="compositionally biased region" description="Polar residues" evidence="2">
    <location>
        <begin position="117"/>
        <end position="133"/>
    </location>
</feature>
<name>G0VKE6_NAUCA</name>
<proteinExistence type="predicted"/>
<feature type="domain" description="SANT" evidence="3">
    <location>
        <begin position="572"/>
        <end position="624"/>
    </location>
</feature>
<sequence length="689" mass="78924">MHHKKLYHYSNKFQRQRTPNDRTKNGISTPTPKSTLPGKSNSQVTGIDTTVVPFPSATNPNEQVKTNKIIIKKRSRYNPNPNERSPGSLIRKQVFHIRPPNTGVASIEKVDSFNKTPAASSTVGSRYSGSANGETKHSRYDKHAKLHRSPSSSTSLLSSPSSSSSSSVSRYQPYIQHNILQRPLSRYNPNYSSPLSHTNNVHQMKLNRWKHQKMQPSGRYNSTASSSSKGTATSNSVNSLGSSLINSVKPAKRKGIDDETSHFKISIKKSNNNINILNESEKNEENKTYNLLDKRNITQNILPIRKIVTKNNFTTELTQEKRDNANANAERLLEENYEYIRDPAQLKTDISALKKSSPIKPYNSINKYPQSYIFPLNKIETRLWELRNKIPTKKPIQVTKIESLRDYSFFHKTLRQHATISRTSVVLKLMKLKNCGRIQKLRLNQKWLKFETEWEKDMKSFRGLTPEEEDVPDDTTELDESENDKFEEEDEFSSLTPRTSSRSSRINRADFVDDSELEDVLFQIDPDYRNHQLAADIPPLILSPVTRYAQKFQDTNNLITDKNRWASRIITDGIDTFTENESGLFLKGYLRYPKKFGKISKYMGGLRSCEECVQHYYKTKRKINYKSLIKKRNMKRGRGSKKSTRKNDGSEDSNSEYTLNESDMGASNADTDSLMTDATFDEEDSEHGL</sequence>
<reference key="2">
    <citation type="submission" date="2011-08" db="EMBL/GenBank/DDBJ databases">
        <title>Genome sequence of Naumovozyma castellii.</title>
        <authorList>
            <person name="Gordon J.L."/>
            <person name="Armisen D."/>
            <person name="Proux-Wera E."/>
            <person name="OhEigeartaigh S.S."/>
            <person name="Byrne K.P."/>
            <person name="Wolfe K.H."/>
        </authorList>
    </citation>
    <scope>NUCLEOTIDE SEQUENCE</scope>
    <source>
        <strain>Type strain:CBS 4309</strain>
    </source>
</reference>
<dbReference type="GO" id="GO:0006357">
    <property type="term" value="P:regulation of transcription by RNA polymerase II"/>
    <property type="evidence" value="ECO:0007669"/>
    <property type="project" value="TreeGrafter"/>
</dbReference>
<dbReference type="AlphaFoldDB" id="G0VKE6"/>
<dbReference type="SUPFAM" id="SSF46689">
    <property type="entry name" value="Homeodomain-like"/>
    <property type="match status" value="1"/>
</dbReference>